<proteinExistence type="predicted"/>
<dbReference type="EMBL" id="HBUF01237712">
    <property type="protein sequence ID" value="CAG6675776.1"/>
    <property type="molecule type" value="Transcribed_RNA"/>
</dbReference>
<protein>
    <submittedName>
        <fullName evidence="1">Uncharacterized protein</fullName>
    </submittedName>
</protein>
<sequence>MKFLICTSPVVVTQFAGVSKEDILAGVVPTDKETIQDTILALLLGTMATRKDPNPESNELDNLSKEDRIKLLIKTCDLPEGTKKLLPHIPYEEIKSVCLQEMTHLLLSNSKNNNTSQNGVPASIQHRGANPHGYTRSTHRYTLHRTMGPHPPM</sequence>
<name>A0A8D8STS0_9HEMI</name>
<dbReference type="EMBL" id="HBUF01237711">
    <property type="protein sequence ID" value="CAG6675775.1"/>
    <property type="molecule type" value="Transcribed_RNA"/>
</dbReference>
<dbReference type="AlphaFoldDB" id="A0A8D8STS0"/>
<organism evidence="1">
    <name type="scientific">Cacopsylla melanoneura</name>
    <dbReference type="NCBI Taxonomy" id="428564"/>
    <lineage>
        <taxon>Eukaryota</taxon>
        <taxon>Metazoa</taxon>
        <taxon>Ecdysozoa</taxon>
        <taxon>Arthropoda</taxon>
        <taxon>Hexapoda</taxon>
        <taxon>Insecta</taxon>
        <taxon>Pterygota</taxon>
        <taxon>Neoptera</taxon>
        <taxon>Paraneoptera</taxon>
        <taxon>Hemiptera</taxon>
        <taxon>Sternorrhyncha</taxon>
        <taxon>Psylloidea</taxon>
        <taxon>Psyllidae</taxon>
        <taxon>Psyllinae</taxon>
        <taxon>Cacopsylla</taxon>
    </lineage>
</organism>
<dbReference type="EMBL" id="HBUF01237713">
    <property type="protein sequence ID" value="CAG6675777.1"/>
    <property type="molecule type" value="Transcribed_RNA"/>
</dbReference>
<reference evidence="1" key="1">
    <citation type="submission" date="2021-05" db="EMBL/GenBank/DDBJ databases">
        <authorList>
            <person name="Alioto T."/>
            <person name="Alioto T."/>
            <person name="Gomez Garrido J."/>
        </authorList>
    </citation>
    <scope>NUCLEOTIDE SEQUENCE</scope>
</reference>
<accession>A0A8D8STS0</accession>
<evidence type="ECO:0000313" key="1">
    <source>
        <dbReference type="EMBL" id="CAG6675775.1"/>
    </source>
</evidence>
<dbReference type="EMBL" id="HBUF01237710">
    <property type="protein sequence ID" value="CAG6675774.1"/>
    <property type="molecule type" value="Transcribed_RNA"/>
</dbReference>